<dbReference type="Proteomes" id="UP001172155">
    <property type="component" value="Unassembled WGS sequence"/>
</dbReference>
<keyword evidence="3" id="KW-1185">Reference proteome</keyword>
<sequence>MRRVSSPLRQLVQSRLNTLPRPRRSDEPSPATLPRSTELNVCLAAYSTTPSFPAVDPFAKLTFAATTRGLFGLLPAQLYQPAPQSAHYGKWESLSRDEARLLVETNLGERNQTPTLLVDLPENQNDFQLWLCILDFRRHRDGPPGAAAVMEGLMERGCLAEMEGESAVVFWQTLLSEACPQREMLGNVWTYGEWLNDKFGIRWPSLHDTVVSFFVEKNDNTRALQWHLRLSPNLGSDADTFAAMLKRLMDPAPKRQEILRMLYLASPHRRLYDEIIPFLYSQGQAEMARHWRQLLTAHGDGPHSSVSYPFLRYVSAYYPEWKLEPSESAVARFQAVAQEAGQHSEPAHWDLRYMVNTAHGEVFGIKEKTYNDELGARWFATAWVSIDSAINSLFMLGITCIGPLSLQSIALRELTAEGLARRIDQLRDSGISADDSTYAQALCHWAASGTEDLILDLIHSDMHPDVFEDPAMQRSIAISAIRTGDAARYRLIAAARSAVAEGLATRWSTQVLLGFLLAGNKMKTLKVLDTMHRRGIKLSLPGITAISGHICRTVPAESTAQGDNPPDVLFYACLCSMITSMLAPPSVEALRHVFFQLHHQRQVDEFKLLTRDVIAHYQRCRTTGRGFMPVLEEAIPERLQDVYDDARGPGLRQIPHDLHLNHSLHPLSLIFDETLQSAIVIQSFVNYDSTAQVEGQPPASPLGPFRFLDGIHHLKWLRQQGVIIHDDALQAALIQALSECDDGSQIFRMLCNRRVAWLMPPKHRRAWALQALRQIVQQILRLKVILPAPHNLEPRIQEHRQRTGSDPEGQMQTCRPRKSRTALGGKRGPTMLAYSSHHAEKGAELVEGG</sequence>
<accession>A0AA40KAI3</accession>
<dbReference type="EMBL" id="JAUKUD010000002">
    <property type="protein sequence ID" value="KAK0752068.1"/>
    <property type="molecule type" value="Genomic_DNA"/>
</dbReference>
<protein>
    <recommendedName>
        <fullName evidence="4">Pentatricopeptide repeat domain-containing protein</fullName>
    </recommendedName>
</protein>
<reference evidence="2" key="1">
    <citation type="submission" date="2023-06" db="EMBL/GenBank/DDBJ databases">
        <title>Genome-scale phylogeny and comparative genomics of the fungal order Sordariales.</title>
        <authorList>
            <consortium name="Lawrence Berkeley National Laboratory"/>
            <person name="Hensen N."/>
            <person name="Bonometti L."/>
            <person name="Westerberg I."/>
            <person name="Brannstrom I.O."/>
            <person name="Guillou S."/>
            <person name="Cros-Aarteil S."/>
            <person name="Calhoun S."/>
            <person name="Haridas S."/>
            <person name="Kuo A."/>
            <person name="Mondo S."/>
            <person name="Pangilinan J."/>
            <person name="Riley R."/>
            <person name="LaButti K."/>
            <person name="Andreopoulos B."/>
            <person name="Lipzen A."/>
            <person name="Chen C."/>
            <person name="Yanf M."/>
            <person name="Daum C."/>
            <person name="Ng V."/>
            <person name="Clum A."/>
            <person name="Steindorff A."/>
            <person name="Ohm R."/>
            <person name="Martin F."/>
            <person name="Silar P."/>
            <person name="Natvig D."/>
            <person name="Lalanne C."/>
            <person name="Gautier V."/>
            <person name="Ament-velasquez S.L."/>
            <person name="Kruys A."/>
            <person name="Hutchinson M.I."/>
            <person name="Powell A.J."/>
            <person name="Barry K."/>
            <person name="Miller A.N."/>
            <person name="Grigoriev I.V."/>
            <person name="Debuchy R."/>
            <person name="Gladieux P."/>
            <person name="Thoren M.H."/>
            <person name="Johannesson H."/>
        </authorList>
    </citation>
    <scope>NUCLEOTIDE SEQUENCE</scope>
    <source>
        <strain evidence="2">SMH3187-1</strain>
    </source>
</reference>
<name>A0AA40KAI3_9PEZI</name>
<feature type="compositionally biased region" description="Basic and acidic residues" evidence="1">
    <location>
        <begin position="837"/>
        <end position="849"/>
    </location>
</feature>
<proteinExistence type="predicted"/>
<evidence type="ECO:0000256" key="1">
    <source>
        <dbReference type="SAM" id="MobiDB-lite"/>
    </source>
</evidence>
<comment type="caution">
    <text evidence="2">The sequence shown here is derived from an EMBL/GenBank/DDBJ whole genome shotgun (WGS) entry which is preliminary data.</text>
</comment>
<evidence type="ECO:0000313" key="3">
    <source>
        <dbReference type="Proteomes" id="UP001172155"/>
    </source>
</evidence>
<feature type="compositionally biased region" description="Basic and acidic residues" evidence="1">
    <location>
        <begin position="795"/>
        <end position="805"/>
    </location>
</feature>
<feature type="region of interest" description="Disordered" evidence="1">
    <location>
        <begin position="795"/>
        <end position="849"/>
    </location>
</feature>
<dbReference type="AlphaFoldDB" id="A0AA40KAI3"/>
<feature type="region of interest" description="Disordered" evidence="1">
    <location>
        <begin position="15"/>
        <end position="34"/>
    </location>
</feature>
<evidence type="ECO:0000313" key="2">
    <source>
        <dbReference type="EMBL" id="KAK0752068.1"/>
    </source>
</evidence>
<gene>
    <name evidence="2" type="ORF">B0T18DRAFT_404017</name>
</gene>
<evidence type="ECO:0008006" key="4">
    <source>
        <dbReference type="Google" id="ProtNLM"/>
    </source>
</evidence>
<organism evidence="2 3">
    <name type="scientific">Schizothecium vesticola</name>
    <dbReference type="NCBI Taxonomy" id="314040"/>
    <lineage>
        <taxon>Eukaryota</taxon>
        <taxon>Fungi</taxon>
        <taxon>Dikarya</taxon>
        <taxon>Ascomycota</taxon>
        <taxon>Pezizomycotina</taxon>
        <taxon>Sordariomycetes</taxon>
        <taxon>Sordariomycetidae</taxon>
        <taxon>Sordariales</taxon>
        <taxon>Schizotheciaceae</taxon>
        <taxon>Schizothecium</taxon>
    </lineage>
</organism>